<dbReference type="SMART" id="SM00487">
    <property type="entry name" value="DEXDc"/>
    <property type="match status" value="1"/>
</dbReference>
<sequence length="572" mass="63466">MKRRREEMHWKRQTRDGKRLFRSLERREKGRIWSRRALGNVESPPSASPSDSEAVTNSATALGMSSMSKDEGSPVVAAVEPSSVLATSEDAAGGLSSTEEKNLFSAVPYARWRFLHVRLRRSLLHHGYSSPTKIQLVAVPALLHGHDALIQCPTGLGKTLCLALPLLQRVLQLSQQRRLHRGEGTRGLFLLPTRELALQATETVSKLAQLFPWLTVSALTGGESRKKEKCRLRGGTGVVLATPGRLVDHLSSTASFRLLPLQFLLIDEADRLLDLGFEAKVRGIYTSCLQKIAEEKAIFELQKQAREEWKLQQQPSGRQDDGNRGSDESDADNEQQQLKEIHQQELHYNNNGSSNCSSNGSGTEPPFQVAVASATLTPSVQRLAAFCLRRDPQWLSLALADAAETRMEEVQQLLQREQSERQPQQQEGEAAAAPQQDQLQHDEPSGKEDPPKFAVPPQLQQFFLVVEPRLRLLPLLSFLLNAEENNKKIVVFVSSIGCMTDFTKLSGEGAVLLATDVAARGLNLPEVDWIIQLEPPQQLEEYVHRIGRTARVHQLLVVSRPDAAGTVDTSTL</sequence>
<dbReference type="Gene3D" id="3.40.50.300">
    <property type="entry name" value="P-loop containing nucleotide triphosphate hydrolases"/>
    <property type="match status" value="2"/>
</dbReference>
<comment type="catalytic activity">
    <reaction evidence="7">
        <text>ATP + H2O = ADP + phosphate + H(+)</text>
        <dbReference type="Rhea" id="RHEA:13065"/>
        <dbReference type="ChEBI" id="CHEBI:15377"/>
        <dbReference type="ChEBI" id="CHEBI:15378"/>
        <dbReference type="ChEBI" id="CHEBI:30616"/>
        <dbReference type="ChEBI" id="CHEBI:43474"/>
        <dbReference type="ChEBI" id="CHEBI:456216"/>
        <dbReference type="EC" id="3.6.4.13"/>
    </reaction>
</comment>
<evidence type="ECO:0000259" key="10">
    <source>
        <dbReference type="PROSITE" id="PS51194"/>
    </source>
</evidence>
<feature type="region of interest" description="Disordered" evidence="8">
    <location>
        <begin position="33"/>
        <end position="57"/>
    </location>
</feature>
<evidence type="ECO:0000256" key="5">
    <source>
        <dbReference type="ARBA" id="ARBA00022884"/>
    </source>
</evidence>
<keyword evidence="12" id="KW-1185">Reference proteome</keyword>
<dbReference type="SUPFAM" id="SSF52540">
    <property type="entry name" value="P-loop containing nucleoside triphosphate hydrolases"/>
    <property type="match status" value="2"/>
</dbReference>
<dbReference type="VEuPathDB" id="ToxoDB:LOC34619288"/>
<feature type="region of interest" description="Disordered" evidence="8">
    <location>
        <begin position="410"/>
        <end position="452"/>
    </location>
</feature>
<evidence type="ECO:0000259" key="9">
    <source>
        <dbReference type="PROSITE" id="PS51192"/>
    </source>
</evidence>
<reference evidence="11 12" key="1">
    <citation type="journal article" date="2016" name="BMC Genomics">
        <title>Comparative genomics reveals Cyclospora cayetanensis possesses coccidia-like metabolism and invasion components but unique surface antigens.</title>
        <authorList>
            <person name="Liu S."/>
            <person name="Wang L."/>
            <person name="Zheng H."/>
            <person name="Xu Z."/>
            <person name="Roellig D.M."/>
            <person name="Li N."/>
            <person name="Frace M.A."/>
            <person name="Tang K."/>
            <person name="Arrowood M.J."/>
            <person name="Moss D.M."/>
            <person name="Zhang L."/>
            <person name="Feng Y."/>
            <person name="Xiao L."/>
        </authorList>
    </citation>
    <scope>NUCLEOTIDE SEQUENCE [LARGE SCALE GENOMIC DNA]</scope>
    <source>
        <strain evidence="11 12">CHN_HEN01</strain>
    </source>
</reference>
<dbReference type="GO" id="GO:0003724">
    <property type="term" value="F:RNA helicase activity"/>
    <property type="evidence" value="ECO:0007669"/>
    <property type="project" value="UniProtKB-EC"/>
</dbReference>
<dbReference type="AlphaFoldDB" id="A0A1D3CYZ5"/>
<dbReference type="InterPro" id="IPR001650">
    <property type="entry name" value="Helicase_C-like"/>
</dbReference>
<keyword evidence="2 6" id="KW-0378">Hydrolase</keyword>
<feature type="compositionally biased region" description="Basic and acidic residues" evidence="8">
    <location>
        <begin position="439"/>
        <end position="451"/>
    </location>
</feature>
<dbReference type="Proteomes" id="UP000095192">
    <property type="component" value="Unassembled WGS sequence"/>
</dbReference>
<name>A0A1D3CYZ5_9EIME</name>
<evidence type="ECO:0000256" key="7">
    <source>
        <dbReference type="RuleBase" id="RU365068"/>
    </source>
</evidence>
<feature type="region of interest" description="Disordered" evidence="8">
    <location>
        <begin position="309"/>
        <end position="336"/>
    </location>
</feature>
<dbReference type="InterPro" id="IPR000629">
    <property type="entry name" value="RNA-helicase_DEAD-box_CS"/>
</dbReference>
<evidence type="ECO:0000313" key="11">
    <source>
        <dbReference type="EMBL" id="OEH76420.1"/>
    </source>
</evidence>
<feature type="compositionally biased region" description="Low complexity" evidence="8">
    <location>
        <begin position="410"/>
        <end position="438"/>
    </location>
</feature>
<dbReference type="GO" id="GO:0005524">
    <property type="term" value="F:ATP binding"/>
    <property type="evidence" value="ECO:0007669"/>
    <property type="project" value="UniProtKB-UniRule"/>
</dbReference>
<evidence type="ECO:0000256" key="4">
    <source>
        <dbReference type="ARBA" id="ARBA00022840"/>
    </source>
</evidence>
<dbReference type="SMART" id="SM00490">
    <property type="entry name" value="HELICc"/>
    <property type="match status" value="1"/>
</dbReference>
<feature type="domain" description="Helicase ATP-binding" evidence="9">
    <location>
        <begin position="139"/>
        <end position="394"/>
    </location>
</feature>
<dbReference type="GO" id="GO:0003723">
    <property type="term" value="F:RNA binding"/>
    <property type="evidence" value="ECO:0007669"/>
    <property type="project" value="UniProtKB-UniRule"/>
</dbReference>
<feature type="domain" description="Helicase C-terminal" evidence="10">
    <location>
        <begin position="438"/>
        <end position="572"/>
    </location>
</feature>
<comment type="similarity">
    <text evidence="6">Belongs to the DEAD box helicase family.</text>
</comment>
<comment type="caution">
    <text evidence="11">The sequence shown here is derived from an EMBL/GenBank/DDBJ whole genome shotgun (WGS) entry which is preliminary data.</text>
</comment>
<gene>
    <name evidence="11" type="ORF">cyc_02432</name>
</gene>
<dbReference type="InterPro" id="IPR011545">
    <property type="entry name" value="DEAD/DEAH_box_helicase_dom"/>
</dbReference>
<keyword evidence="4 6" id="KW-0067">ATP-binding</keyword>
<dbReference type="InParanoid" id="A0A1D3CYZ5"/>
<feature type="compositionally biased region" description="Basic and acidic residues" evidence="8">
    <location>
        <begin position="318"/>
        <end position="327"/>
    </location>
</feature>
<organism evidence="11 12">
    <name type="scientific">Cyclospora cayetanensis</name>
    <dbReference type="NCBI Taxonomy" id="88456"/>
    <lineage>
        <taxon>Eukaryota</taxon>
        <taxon>Sar</taxon>
        <taxon>Alveolata</taxon>
        <taxon>Apicomplexa</taxon>
        <taxon>Conoidasida</taxon>
        <taxon>Coccidia</taxon>
        <taxon>Eucoccidiorida</taxon>
        <taxon>Eimeriorina</taxon>
        <taxon>Eimeriidae</taxon>
        <taxon>Cyclospora</taxon>
    </lineage>
</organism>
<accession>A0A1D3CYZ5</accession>
<protein>
    <recommendedName>
        <fullName evidence="7">ATP-dependent RNA helicase</fullName>
        <ecNumber evidence="7">3.6.4.13</ecNumber>
    </recommendedName>
</protein>
<dbReference type="Pfam" id="PF00270">
    <property type="entry name" value="DEAD"/>
    <property type="match status" value="1"/>
</dbReference>
<dbReference type="EC" id="3.6.4.13" evidence="7"/>
<dbReference type="VEuPathDB" id="ToxoDB:LOC34617652"/>
<dbReference type="PANTHER" id="PTHR24031">
    <property type="entry name" value="RNA HELICASE"/>
    <property type="match status" value="1"/>
</dbReference>
<evidence type="ECO:0000256" key="6">
    <source>
        <dbReference type="RuleBase" id="RU000492"/>
    </source>
</evidence>
<evidence type="ECO:0000256" key="1">
    <source>
        <dbReference type="ARBA" id="ARBA00022741"/>
    </source>
</evidence>
<dbReference type="PROSITE" id="PS00039">
    <property type="entry name" value="DEAD_ATP_HELICASE"/>
    <property type="match status" value="1"/>
</dbReference>
<keyword evidence="1 6" id="KW-0547">Nucleotide-binding</keyword>
<comment type="domain">
    <text evidence="7">The Q motif is unique to and characteristic of the DEAD box family of RNA helicases and controls ATP binding and hydrolysis.</text>
</comment>
<dbReference type="EMBL" id="JROU02001466">
    <property type="protein sequence ID" value="OEH76420.1"/>
    <property type="molecule type" value="Genomic_DNA"/>
</dbReference>
<keyword evidence="5 7" id="KW-0694">RNA-binding</keyword>
<evidence type="ECO:0000256" key="8">
    <source>
        <dbReference type="SAM" id="MobiDB-lite"/>
    </source>
</evidence>
<dbReference type="GO" id="GO:0016787">
    <property type="term" value="F:hydrolase activity"/>
    <property type="evidence" value="ECO:0007669"/>
    <property type="project" value="UniProtKB-KW"/>
</dbReference>
<keyword evidence="3 6" id="KW-0347">Helicase</keyword>
<dbReference type="VEuPathDB" id="ToxoDB:cyc_02432"/>
<dbReference type="InterPro" id="IPR014001">
    <property type="entry name" value="Helicase_ATP-bd"/>
</dbReference>
<dbReference type="PROSITE" id="PS51192">
    <property type="entry name" value="HELICASE_ATP_BIND_1"/>
    <property type="match status" value="1"/>
</dbReference>
<dbReference type="Pfam" id="PF00271">
    <property type="entry name" value="Helicase_C"/>
    <property type="match status" value="1"/>
</dbReference>
<evidence type="ECO:0000256" key="3">
    <source>
        <dbReference type="ARBA" id="ARBA00022806"/>
    </source>
</evidence>
<evidence type="ECO:0000256" key="2">
    <source>
        <dbReference type="ARBA" id="ARBA00022801"/>
    </source>
</evidence>
<dbReference type="InterPro" id="IPR027417">
    <property type="entry name" value="P-loop_NTPase"/>
</dbReference>
<feature type="compositionally biased region" description="Low complexity" evidence="8">
    <location>
        <begin position="42"/>
        <end position="54"/>
    </location>
</feature>
<evidence type="ECO:0000313" key="12">
    <source>
        <dbReference type="Proteomes" id="UP000095192"/>
    </source>
</evidence>
<dbReference type="PROSITE" id="PS51194">
    <property type="entry name" value="HELICASE_CTER"/>
    <property type="match status" value="1"/>
</dbReference>
<proteinExistence type="inferred from homology"/>
<comment type="function">
    <text evidence="7">RNA helicase.</text>
</comment>